<evidence type="ECO:0000313" key="2">
    <source>
        <dbReference type="Proteomes" id="UP000186953"/>
    </source>
</evidence>
<reference evidence="2" key="1">
    <citation type="submission" date="2017-01" db="EMBL/GenBank/DDBJ databases">
        <authorList>
            <person name="Varghese N."/>
            <person name="Submissions S."/>
        </authorList>
    </citation>
    <scope>NUCLEOTIDE SEQUENCE [LARGE SCALE GENOMIC DNA]</scope>
    <source>
        <strain evidence="2">DSM 15366</strain>
    </source>
</reference>
<dbReference type="AlphaFoldDB" id="A0A1N6RPU3"/>
<dbReference type="Proteomes" id="UP000186953">
    <property type="component" value="Unassembled WGS sequence"/>
</dbReference>
<accession>A0A1N6RPU3</accession>
<organism evidence="1 2">
    <name type="scientific">Maribacter ulvicola</name>
    <dbReference type="NCBI Taxonomy" id="228959"/>
    <lineage>
        <taxon>Bacteria</taxon>
        <taxon>Pseudomonadati</taxon>
        <taxon>Bacteroidota</taxon>
        <taxon>Flavobacteriia</taxon>
        <taxon>Flavobacteriales</taxon>
        <taxon>Flavobacteriaceae</taxon>
        <taxon>Maribacter</taxon>
    </lineage>
</organism>
<evidence type="ECO:0000313" key="1">
    <source>
        <dbReference type="EMBL" id="SIQ30908.1"/>
    </source>
</evidence>
<keyword evidence="2" id="KW-1185">Reference proteome</keyword>
<dbReference type="EMBL" id="FTMA01000001">
    <property type="protein sequence ID" value="SIQ30908.1"/>
    <property type="molecule type" value="Genomic_DNA"/>
</dbReference>
<proteinExistence type="predicted"/>
<name>A0A1N6RPU3_9FLAO</name>
<gene>
    <name evidence="1" type="ORF">SAMN05421797_1011361</name>
</gene>
<protein>
    <submittedName>
        <fullName evidence="1">Uncharacterized protein</fullName>
    </submittedName>
</protein>
<sequence>MVPFDNQQIELYAKAGFTPTSYEFIPSAYSHYSKITREYLK</sequence>
<dbReference type="STRING" id="228959.SAMN05421797_1011361"/>